<dbReference type="InterPro" id="IPR052778">
    <property type="entry name" value="Centrosome-WD_assoc"/>
</dbReference>
<gene>
    <name evidence="1" type="ORF">IWW36_001255</name>
</gene>
<dbReference type="OrthoDB" id="308690at2759"/>
<evidence type="ECO:0000313" key="1">
    <source>
        <dbReference type="EMBL" id="KAJ2851234.1"/>
    </source>
</evidence>
<dbReference type="SUPFAM" id="SSF50960">
    <property type="entry name" value="TolB, C-terminal domain"/>
    <property type="match status" value="1"/>
</dbReference>
<sequence>MEFSDLYKQSNSSLAKFSPDGQYIAVCVEHRLIIRDSENPKRIHRVCSTSYSSPFIQQIEWSANSSFIMTASYMENQVDVWALHDESWRCTITDQVARIEEAQWAPDSQHILTFSEYDLRLSIWDIEDESRRYVQSPKRKAGVSFHPTGPFVAVVQRHDHRDHVGIYSTGTWTLEREIPLDTVDACGVQWSPDGLHLAVWDTMANYHVCVVNVGGMIKRKYENEGLGVNRCVWSPTGQLLALAGLDRRLRVLNSLTWRPIATLTHRPMLSGDLDVFVESSIGGTSLANLREHSRFDLAPLPCSVQIVVPMDAHRGASGSGAVSVAQFNAEGTLLATVCDSMPNCLWVWRVADMRLITVIQTLKPLRRVQWSPVEPALVFCTGVATVYLWRQNRGCHLFEIPSASSVVSSLLWNPNAGSLALLSKGLFALAYVTEDNDDLKSS</sequence>
<dbReference type="SUPFAM" id="SSF82171">
    <property type="entry name" value="DPP6 N-terminal domain-like"/>
    <property type="match status" value="1"/>
</dbReference>
<dbReference type="SMART" id="SM00320">
    <property type="entry name" value="WD40"/>
    <property type="match status" value="6"/>
</dbReference>
<dbReference type="Gene3D" id="2.130.10.10">
    <property type="entry name" value="YVTN repeat-like/Quinoprotein amine dehydrogenase"/>
    <property type="match status" value="3"/>
</dbReference>
<keyword evidence="2" id="KW-1185">Reference proteome</keyword>
<dbReference type="Pfam" id="PF00400">
    <property type="entry name" value="WD40"/>
    <property type="match status" value="1"/>
</dbReference>
<comment type="caution">
    <text evidence="1">The sequence shown here is derived from an EMBL/GenBank/DDBJ whole genome shotgun (WGS) entry which is preliminary data.</text>
</comment>
<dbReference type="AlphaFoldDB" id="A0A9W8M0Z8"/>
<dbReference type="InterPro" id="IPR015943">
    <property type="entry name" value="WD40/YVTN_repeat-like_dom_sf"/>
</dbReference>
<protein>
    <submittedName>
        <fullName evidence="1">Uncharacterized protein</fullName>
    </submittedName>
</protein>
<proteinExistence type="predicted"/>
<dbReference type="GO" id="GO:1990810">
    <property type="term" value="P:microtubule anchoring at mitotic spindle pole body"/>
    <property type="evidence" value="ECO:0007669"/>
    <property type="project" value="TreeGrafter"/>
</dbReference>
<name>A0A9W8M0Z8_9FUNG</name>
<dbReference type="PANTHER" id="PTHR16220">
    <property type="entry name" value="WD REPEAT PROTEIN 8-RELATED"/>
    <property type="match status" value="1"/>
</dbReference>
<dbReference type="InterPro" id="IPR001680">
    <property type="entry name" value="WD40_rpt"/>
</dbReference>
<accession>A0A9W8M0Z8</accession>
<dbReference type="PANTHER" id="PTHR16220:SF0">
    <property type="entry name" value="WD REPEAT-CONTAINING PROTEIN WRAP73"/>
    <property type="match status" value="1"/>
</dbReference>
<dbReference type="EMBL" id="JANBUW010000015">
    <property type="protein sequence ID" value="KAJ2851234.1"/>
    <property type="molecule type" value="Genomic_DNA"/>
</dbReference>
<evidence type="ECO:0000313" key="2">
    <source>
        <dbReference type="Proteomes" id="UP001139887"/>
    </source>
</evidence>
<dbReference type="Proteomes" id="UP001139887">
    <property type="component" value="Unassembled WGS sequence"/>
</dbReference>
<reference evidence="1" key="1">
    <citation type="submission" date="2022-07" db="EMBL/GenBank/DDBJ databases">
        <title>Phylogenomic reconstructions and comparative analyses of Kickxellomycotina fungi.</title>
        <authorList>
            <person name="Reynolds N.K."/>
            <person name="Stajich J.E."/>
            <person name="Barry K."/>
            <person name="Grigoriev I.V."/>
            <person name="Crous P."/>
            <person name="Smith M.E."/>
        </authorList>
    </citation>
    <scope>NUCLEOTIDE SEQUENCE</scope>
    <source>
        <strain evidence="1">NRRL 1566</strain>
    </source>
</reference>
<organism evidence="1 2">
    <name type="scientific">Coemansia brasiliensis</name>
    <dbReference type="NCBI Taxonomy" id="2650707"/>
    <lineage>
        <taxon>Eukaryota</taxon>
        <taxon>Fungi</taxon>
        <taxon>Fungi incertae sedis</taxon>
        <taxon>Zoopagomycota</taxon>
        <taxon>Kickxellomycotina</taxon>
        <taxon>Kickxellomycetes</taxon>
        <taxon>Kickxellales</taxon>
        <taxon>Kickxellaceae</taxon>
        <taxon>Coemansia</taxon>
    </lineage>
</organism>
<dbReference type="GO" id="GO:1990811">
    <property type="term" value="C:MWP complex"/>
    <property type="evidence" value="ECO:0007669"/>
    <property type="project" value="TreeGrafter"/>
</dbReference>
<dbReference type="GO" id="GO:0005815">
    <property type="term" value="C:microtubule organizing center"/>
    <property type="evidence" value="ECO:0007669"/>
    <property type="project" value="TreeGrafter"/>
</dbReference>